<dbReference type="EMBL" id="JABFNT010000051">
    <property type="protein sequence ID" value="NOJ80138.1"/>
    <property type="molecule type" value="Genomic_DNA"/>
</dbReference>
<protein>
    <submittedName>
        <fullName evidence="2">Uncharacterized protein</fullName>
    </submittedName>
</protein>
<evidence type="ECO:0000313" key="3">
    <source>
        <dbReference type="Proteomes" id="UP000533080"/>
    </source>
</evidence>
<evidence type="ECO:0000256" key="1">
    <source>
        <dbReference type="SAM" id="MobiDB-lite"/>
    </source>
</evidence>
<proteinExistence type="predicted"/>
<sequence>MKWGNWARVPRTVPFPSRSKSMSQENTGKPKRGLKRPIEVVRAELLKDPETKKIAEAVSMKLEDYVELVLKYAQDKDKEAEVAVISDEELRRNGFNPLSSEEAANILIKGMKGELPGSPPDFEASKFTQDKVSTAGKPSLTSPPVGGAAPTGPQDPAARQELMDQLKKGSSGGNRP</sequence>
<comment type="caution">
    <text evidence="2">The sequence shown here is derived from an EMBL/GenBank/DDBJ whole genome shotgun (WGS) entry which is preliminary data.</text>
</comment>
<evidence type="ECO:0000313" key="2">
    <source>
        <dbReference type="EMBL" id="NOJ80138.1"/>
    </source>
</evidence>
<organism evidence="2 3">
    <name type="scientific">Myxococcus xanthus</name>
    <dbReference type="NCBI Taxonomy" id="34"/>
    <lineage>
        <taxon>Bacteria</taxon>
        <taxon>Pseudomonadati</taxon>
        <taxon>Myxococcota</taxon>
        <taxon>Myxococcia</taxon>
        <taxon>Myxococcales</taxon>
        <taxon>Cystobacterineae</taxon>
        <taxon>Myxococcaceae</taxon>
        <taxon>Myxococcus</taxon>
    </lineage>
</organism>
<accession>A0A7Y4IIX9</accession>
<dbReference type="AlphaFoldDB" id="A0A7Y4IIX9"/>
<reference evidence="2 3" key="1">
    <citation type="submission" date="2020-05" db="EMBL/GenBank/DDBJ databases">
        <authorList>
            <person name="Whitworth D."/>
        </authorList>
    </citation>
    <scope>NUCLEOTIDE SEQUENCE [LARGE SCALE GENOMIC DNA]</scope>
    <source>
        <strain evidence="2 3">AM005</strain>
    </source>
</reference>
<feature type="region of interest" description="Disordered" evidence="1">
    <location>
        <begin position="1"/>
        <end position="35"/>
    </location>
</feature>
<gene>
    <name evidence="2" type="ORF">HNV28_17640</name>
</gene>
<name>A0A7Y4IIX9_MYXXA</name>
<dbReference type="Proteomes" id="UP000533080">
    <property type="component" value="Unassembled WGS sequence"/>
</dbReference>
<feature type="compositionally biased region" description="Polar residues" evidence="1">
    <location>
        <begin position="18"/>
        <end position="27"/>
    </location>
</feature>
<feature type="region of interest" description="Disordered" evidence="1">
    <location>
        <begin position="111"/>
        <end position="157"/>
    </location>
</feature>